<dbReference type="EMBL" id="CP066744">
    <property type="protein sequence ID" value="QQK08596.1"/>
    <property type="molecule type" value="Genomic_DNA"/>
</dbReference>
<accession>A0AC61MZJ7</accession>
<sequence length="174" mass="20857">MKYNIKIDKYVKDRFKIFDEENEEPIYIGEKVGDSTSYFDAFIGETFSKGANFIFFDKDNNEILKVERNFYDLNKEYKLLRNQEDLGSIKSKVEDKFIEIDIKFHNFNKHISFNKENKVFELENVGKIQSLKQGFRNYEEMSIEIINKEYEILLIAIAVYIWDVFIKNKTAFVF</sequence>
<proteinExistence type="predicted"/>
<gene>
    <name evidence="1" type="ORF">JFY71_03385</name>
</gene>
<organism evidence="1 2">
    <name type="scientific">Miniphocaeibacter halophilus</name>
    <dbReference type="NCBI Taxonomy" id="2931922"/>
    <lineage>
        <taxon>Bacteria</taxon>
        <taxon>Bacillati</taxon>
        <taxon>Bacillota</taxon>
        <taxon>Tissierellia</taxon>
        <taxon>Tissierellales</taxon>
        <taxon>Peptoniphilaceae</taxon>
        <taxon>Miniphocaeibacter</taxon>
    </lineage>
</organism>
<protein>
    <submittedName>
        <fullName evidence="1">Uncharacterized protein</fullName>
    </submittedName>
</protein>
<keyword evidence="2" id="KW-1185">Reference proteome</keyword>
<evidence type="ECO:0000313" key="1">
    <source>
        <dbReference type="EMBL" id="QQK08596.1"/>
    </source>
</evidence>
<dbReference type="Proteomes" id="UP000595814">
    <property type="component" value="Chromosome"/>
</dbReference>
<reference evidence="1 2" key="1">
    <citation type="journal article" date="2022" name="Int. J. Syst. Evol. Microbiol.">
        <title>Miniphocaeibacter halophilus sp. nov., an ammonium-tolerant acetate-producing bacterium isolated from a biogas system.</title>
        <authorList>
            <person name="Schnurer A."/>
            <person name="Singh A."/>
            <person name="Bi S."/>
            <person name="Qiao W."/>
            <person name="Westerholm M."/>
        </authorList>
    </citation>
    <scope>NUCLEOTIDE SEQUENCE [LARGE SCALE GENOMIC DNA]</scope>
    <source>
        <strain evidence="1 2">AMB_01</strain>
    </source>
</reference>
<evidence type="ECO:0000313" key="2">
    <source>
        <dbReference type="Proteomes" id="UP000595814"/>
    </source>
</evidence>
<name>A0AC61MZJ7_9FIRM</name>